<gene>
    <name evidence="1" type="ORF">CR513_50608</name>
</gene>
<dbReference type="OrthoDB" id="1743609at2759"/>
<name>A0A371EVZ4_MUCPR</name>
<comment type="caution">
    <text evidence="1">The sequence shown here is derived from an EMBL/GenBank/DDBJ whole genome shotgun (WGS) entry which is preliminary data.</text>
</comment>
<dbReference type="AlphaFoldDB" id="A0A371EVZ4"/>
<accession>A0A371EVZ4</accession>
<proteinExistence type="predicted"/>
<evidence type="ECO:0000313" key="2">
    <source>
        <dbReference type="Proteomes" id="UP000257109"/>
    </source>
</evidence>
<organism evidence="1 2">
    <name type="scientific">Mucuna pruriens</name>
    <name type="common">Velvet bean</name>
    <name type="synonym">Dolichos pruriens</name>
    <dbReference type="NCBI Taxonomy" id="157652"/>
    <lineage>
        <taxon>Eukaryota</taxon>
        <taxon>Viridiplantae</taxon>
        <taxon>Streptophyta</taxon>
        <taxon>Embryophyta</taxon>
        <taxon>Tracheophyta</taxon>
        <taxon>Spermatophyta</taxon>
        <taxon>Magnoliopsida</taxon>
        <taxon>eudicotyledons</taxon>
        <taxon>Gunneridae</taxon>
        <taxon>Pentapetalae</taxon>
        <taxon>rosids</taxon>
        <taxon>fabids</taxon>
        <taxon>Fabales</taxon>
        <taxon>Fabaceae</taxon>
        <taxon>Papilionoideae</taxon>
        <taxon>50 kb inversion clade</taxon>
        <taxon>NPAAA clade</taxon>
        <taxon>indigoferoid/millettioid clade</taxon>
        <taxon>Phaseoleae</taxon>
        <taxon>Mucuna</taxon>
    </lineage>
</organism>
<dbReference type="Proteomes" id="UP000257109">
    <property type="component" value="Unassembled WGS sequence"/>
</dbReference>
<dbReference type="EMBL" id="QJKJ01011808">
    <property type="protein sequence ID" value="RDX70181.1"/>
    <property type="molecule type" value="Genomic_DNA"/>
</dbReference>
<protein>
    <submittedName>
        <fullName evidence="1">Uncharacterized protein</fullName>
    </submittedName>
</protein>
<sequence>MVKKDTYLFIVDKLIKCLMLGRPNNYPVLGELGLREMSTINQASMMKLGWRLVNNRQDL</sequence>
<feature type="non-terminal residue" evidence="1">
    <location>
        <position position="1"/>
    </location>
</feature>
<reference evidence="1" key="1">
    <citation type="submission" date="2018-05" db="EMBL/GenBank/DDBJ databases">
        <title>Draft genome of Mucuna pruriens seed.</title>
        <authorList>
            <person name="Nnadi N.E."/>
            <person name="Vos R."/>
            <person name="Hasami M.H."/>
            <person name="Devisetty U.K."/>
            <person name="Aguiy J.C."/>
        </authorList>
    </citation>
    <scope>NUCLEOTIDE SEQUENCE [LARGE SCALE GENOMIC DNA]</scope>
    <source>
        <strain evidence="1">JCA_2017</strain>
    </source>
</reference>
<keyword evidence="2" id="KW-1185">Reference proteome</keyword>
<evidence type="ECO:0000313" key="1">
    <source>
        <dbReference type="EMBL" id="RDX70181.1"/>
    </source>
</evidence>